<protein>
    <recommendedName>
        <fullName evidence="4">DegV family protein</fullName>
    </recommendedName>
</protein>
<comment type="caution">
    <text evidence="2">The sequence shown here is derived from an EMBL/GenBank/DDBJ whole genome shotgun (WGS) entry which is preliminary data.</text>
</comment>
<dbReference type="Gene3D" id="3.40.50.10170">
    <property type="match status" value="1"/>
</dbReference>
<evidence type="ECO:0000313" key="2">
    <source>
        <dbReference type="EMBL" id="KPL84479.1"/>
    </source>
</evidence>
<dbReference type="RefSeq" id="WP_054521006.1">
    <property type="nucleotide sequence ID" value="NZ_LGKO01000002.1"/>
</dbReference>
<keyword evidence="3" id="KW-1185">Reference proteome</keyword>
<sequence>MLVVTDSSADFAPGQVEGLDIQVVPLYVIFGEVTYRSGMDIDHETFYDRLKSGQMPRTSQPSVGEFVSIYRALAKQNTEILSIHLSSALSGTLSAAKMAATMVPEARVTFFDTGGVSVIVGWCAEMAARAVRAGWPLQRILQLLERIREAMMGIFMLPTLKYIVAGGRVGHLKGLVGSLMNIKPIMGFDLKQGTIIELGKEFSVRRAILAQADFIARRFPPGTRLRVQVAHSRNPEGAELLMERLKALFECHFLPPATIGPVLGAHGGEGIVGVGLAPMDIFEGLA</sequence>
<dbReference type="AlphaFoldDB" id="A0A0P6XM03"/>
<reference evidence="2 3" key="1">
    <citation type="submission" date="2015-07" db="EMBL/GenBank/DDBJ databases">
        <title>Whole genome sequence of Thermanaerothrix daxensis DSM 23592.</title>
        <authorList>
            <person name="Hemp J."/>
            <person name="Ward L.M."/>
            <person name="Pace L.A."/>
            <person name="Fischer W.W."/>
        </authorList>
    </citation>
    <scope>NUCLEOTIDE SEQUENCE [LARGE SCALE GENOMIC DNA]</scope>
    <source>
        <strain evidence="2 3">GNS-1</strain>
    </source>
</reference>
<proteinExistence type="predicted"/>
<dbReference type="GO" id="GO:0008289">
    <property type="term" value="F:lipid binding"/>
    <property type="evidence" value="ECO:0007669"/>
    <property type="project" value="UniProtKB-KW"/>
</dbReference>
<dbReference type="STRING" id="869279.SE15_05130"/>
<accession>A0A0P6XM03</accession>
<dbReference type="OrthoDB" id="9780216at2"/>
<name>A0A0P6XM03_9CHLR</name>
<dbReference type="Proteomes" id="UP000050544">
    <property type="component" value="Unassembled WGS sequence"/>
</dbReference>
<dbReference type="NCBIfam" id="TIGR00762">
    <property type="entry name" value="DegV"/>
    <property type="match status" value="1"/>
</dbReference>
<dbReference type="InterPro" id="IPR050270">
    <property type="entry name" value="DegV_domain_contain"/>
</dbReference>
<dbReference type="SUPFAM" id="SSF82549">
    <property type="entry name" value="DAK1/DegV-like"/>
    <property type="match status" value="1"/>
</dbReference>
<dbReference type="Gene3D" id="3.30.1180.10">
    <property type="match status" value="1"/>
</dbReference>
<dbReference type="PANTHER" id="PTHR33434">
    <property type="entry name" value="DEGV DOMAIN-CONTAINING PROTEIN DR_1986-RELATED"/>
    <property type="match status" value="1"/>
</dbReference>
<dbReference type="EMBL" id="LGKO01000002">
    <property type="protein sequence ID" value="KPL84479.1"/>
    <property type="molecule type" value="Genomic_DNA"/>
</dbReference>
<keyword evidence="1" id="KW-0446">Lipid-binding</keyword>
<organism evidence="2 3">
    <name type="scientific">Thermanaerothrix daxensis</name>
    <dbReference type="NCBI Taxonomy" id="869279"/>
    <lineage>
        <taxon>Bacteria</taxon>
        <taxon>Bacillati</taxon>
        <taxon>Chloroflexota</taxon>
        <taxon>Anaerolineae</taxon>
        <taxon>Anaerolineales</taxon>
        <taxon>Anaerolineaceae</taxon>
        <taxon>Thermanaerothrix</taxon>
    </lineage>
</organism>
<dbReference type="InterPro" id="IPR043168">
    <property type="entry name" value="DegV_C"/>
</dbReference>
<evidence type="ECO:0000256" key="1">
    <source>
        <dbReference type="ARBA" id="ARBA00023121"/>
    </source>
</evidence>
<dbReference type="PANTHER" id="PTHR33434:SF2">
    <property type="entry name" value="FATTY ACID-BINDING PROTEIN TM_1468"/>
    <property type="match status" value="1"/>
</dbReference>
<gene>
    <name evidence="2" type="ORF">SE15_05130</name>
</gene>
<evidence type="ECO:0000313" key="3">
    <source>
        <dbReference type="Proteomes" id="UP000050544"/>
    </source>
</evidence>
<dbReference type="Pfam" id="PF02645">
    <property type="entry name" value="DegV"/>
    <property type="match status" value="1"/>
</dbReference>
<dbReference type="InterPro" id="IPR003797">
    <property type="entry name" value="DegV"/>
</dbReference>
<dbReference type="PROSITE" id="PS51482">
    <property type="entry name" value="DEGV"/>
    <property type="match status" value="1"/>
</dbReference>
<evidence type="ECO:0008006" key="4">
    <source>
        <dbReference type="Google" id="ProtNLM"/>
    </source>
</evidence>